<dbReference type="EMBL" id="PZJX01000006">
    <property type="protein sequence ID" value="PTE11771.1"/>
    <property type="molecule type" value="Genomic_DNA"/>
</dbReference>
<reference evidence="1 2" key="1">
    <citation type="submission" date="2018-03" db="EMBL/GenBank/DDBJ databases">
        <title>Genome sequence of the symbiotic type strain Mesorhizobium helmanticense CSLC115NT isolated from Lotus corniculatus nodules.</title>
        <authorList>
            <person name="Sannazzaro A.I."/>
            <person name="Torres Tejerizo G.A."/>
            <person name="Dip D."/>
            <person name="Caballero M."/>
            <person name="Pistorio M."/>
            <person name="Estrella M.J."/>
        </authorList>
    </citation>
    <scope>NUCLEOTIDE SEQUENCE [LARGE SCALE GENOMIC DNA]</scope>
    <source>
        <strain evidence="1 2">CSLC115N</strain>
    </source>
</reference>
<dbReference type="AlphaFoldDB" id="A0A2T4J1I7"/>
<protein>
    <submittedName>
        <fullName evidence="1">Uncharacterized protein</fullName>
    </submittedName>
</protein>
<accession>A0A2T4J1I7</accession>
<evidence type="ECO:0000313" key="2">
    <source>
        <dbReference type="Proteomes" id="UP000240259"/>
    </source>
</evidence>
<dbReference type="Proteomes" id="UP000240259">
    <property type="component" value="Unassembled WGS sequence"/>
</dbReference>
<organism evidence="1 2">
    <name type="scientific">Mesorhizobium helmanticense</name>
    <dbReference type="NCBI Taxonomy" id="1776423"/>
    <lineage>
        <taxon>Bacteria</taxon>
        <taxon>Pseudomonadati</taxon>
        <taxon>Pseudomonadota</taxon>
        <taxon>Alphaproteobacteria</taxon>
        <taxon>Hyphomicrobiales</taxon>
        <taxon>Phyllobacteriaceae</taxon>
        <taxon>Mesorhizobium</taxon>
    </lineage>
</organism>
<dbReference type="RefSeq" id="WP_107647821.1">
    <property type="nucleotide sequence ID" value="NZ_PZJX01000006.1"/>
</dbReference>
<proteinExistence type="predicted"/>
<comment type="caution">
    <text evidence="1">The sequence shown here is derived from an EMBL/GenBank/DDBJ whole genome shotgun (WGS) entry which is preliminary data.</text>
</comment>
<name>A0A2T4J1I7_9HYPH</name>
<gene>
    <name evidence="1" type="ORF">C9427_03530</name>
</gene>
<evidence type="ECO:0000313" key="1">
    <source>
        <dbReference type="EMBL" id="PTE11771.1"/>
    </source>
</evidence>
<keyword evidence="2" id="KW-1185">Reference proteome</keyword>
<dbReference type="OrthoDB" id="9781481at2"/>
<sequence length="122" mass="13999">MRRESFDHGFSALAWEKAKQEALVVMTLRARTGNPITYSDLVAQIKAVRMEPHDTRLAHFLGEISTEEHEAGRPLITALVVHKHDLQPGKGFLELAMSLGFSFVDEVQFWSDQILLLQRQWR</sequence>